<evidence type="ECO:0000256" key="1">
    <source>
        <dbReference type="ARBA" id="ARBA00004167"/>
    </source>
</evidence>
<protein>
    <submittedName>
        <fullName evidence="17">Penicillin-binding protein 2</fullName>
    </submittedName>
</protein>
<evidence type="ECO:0000259" key="16">
    <source>
        <dbReference type="Pfam" id="PF03717"/>
    </source>
</evidence>
<dbReference type="InterPro" id="IPR005311">
    <property type="entry name" value="PBP_dimer"/>
</dbReference>
<dbReference type="InterPro" id="IPR012338">
    <property type="entry name" value="Beta-lactam/transpept-like"/>
</dbReference>
<dbReference type="GO" id="GO:0009252">
    <property type="term" value="P:peptidoglycan biosynthetic process"/>
    <property type="evidence" value="ECO:0007669"/>
    <property type="project" value="UniProtKB-KW"/>
</dbReference>
<dbReference type="PANTHER" id="PTHR30627:SF2">
    <property type="entry name" value="PEPTIDOGLYCAN D,D-TRANSPEPTIDASE MRDA"/>
    <property type="match status" value="1"/>
</dbReference>
<feature type="transmembrane region" description="Helical" evidence="14">
    <location>
        <begin position="15"/>
        <end position="37"/>
    </location>
</feature>
<dbReference type="NCBIfam" id="TIGR03423">
    <property type="entry name" value="pbp2_mrdA"/>
    <property type="match status" value="1"/>
</dbReference>
<dbReference type="GO" id="GO:0008360">
    <property type="term" value="P:regulation of cell shape"/>
    <property type="evidence" value="ECO:0007669"/>
    <property type="project" value="UniProtKB-KW"/>
</dbReference>
<evidence type="ECO:0000256" key="10">
    <source>
        <dbReference type="ARBA" id="ARBA00022984"/>
    </source>
</evidence>
<dbReference type="GO" id="GO:0009002">
    <property type="term" value="F:serine-type D-Ala-D-Ala carboxypeptidase activity"/>
    <property type="evidence" value="ECO:0007669"/>
    <property type="project" value="InterPro"/>
</dbReference>
<dbReference type="RefSeq" id="WP_078685884.1">
    <property type="nucleotide sequence ID" value="NZ_FUYA01000010.1"/>
</dbReference>
<gene>
    <name evidence="17" type="ORF">SAMN02745702_02615</name>
</gene>
<keyword evidence="10" id="KW-0573">Peptidoglycan synthesis</keyword>
<feature type="domain" description="Penicillin-binding protein transpeptidase" evidence="15">
    <location>
        <begin position="262"/>
        <end position="586"/>
    </location>
</feature>
<dbReference type="AlphaFoldDB" id="A0A1T4WRY1"/>
<proteinExistence type="predicted"/>
<dbReference type="SUPFAM" id="SSF56519">
    <property type="entry name" value="Penicillin binding protein dimerisation domain"/>
    <property type="match status" value="1"/>
</dbReference>
<dbReference type="FunFam" id="3.40.710.10:FF:000024">
    <property type="entry name" value="Penicillin-binding protein 2"/>
    <property type="match status" value="1"/>
</dbReference>
<evidence type="ECO:0000313" key="17">
    <source>
        <dbReference type="EMBL" id="SKA80132.1"/>
    </source>
</evidence>
<reference evidence="17 18" key="1">
    <citation type="submission" date="2017-02" db="EMBL/GenBank/DDBJ databases">
        <authorList>
            <person name="Peterson S.W."/>
        </authorList>
    </citation>
    <scope>NUCLEOTIDE SEQUENCE [LARGE SCALE GENOMIC DNA]</scope>
    <source>
        <strain evidence="17 18">DSM 18034</strain>
    </source>
</reference>
<dbReference type="Proteomes" id="UP000189733">
    <property type="component" value="Unassembled WGS sequence"/>
</dbReference>
<keyword evidence="9" id="KW-0133">Cell shape</keyword>
<evidence type="ECO:0000256" key="3">
    <source>
        <dbReference type="ARBA" id="ARBA00022475"/>
    </source>
</evidence>
<dbReference type="SUPFAM" id="SSF56601">
    <property type="entry name" value="beta-lactamase/transpeptidase-like"/>
    <property type="match status" value="1"/>
</dbReference>
<dbReference type="InterPro" id="IPR036138">
    <property type="entry name" value="PBP_dimer_sf"/>
</dbReference>
<comment type="subcellular location">
    <subcellularLocation>
        <location evidence="2">Cell membrane</location>
    </subcellularLocation>
    <subcellularLocation>
        <location evidence="1">Membrane</location>
        <topology evidence="1">Single-pass membrane protein</topology>
    </subcellularLocation>
</comment>
<evidence type="ECO:0000256" key="5">
    <source>
        <dbReference type="ARBA" id="ARBA00022645"/>
    </source>
</evidence>
<keyword evidence="7 14" id="KW-0812">Transmembrane</keyword>
<evidence type="ECO:0000256" key="12">
    <source>
        <dbReference type="ARBA" id="ARBA00023136"/>
    </source>
</evidence>
<evidence type="ECO:0000256" key="14">
    <source>
        <dbReference type="SAM" id="Phobius"/>
    </source>
</evidence>
<keyword evidence="18" id="KW-1185">Reference proteome</keyword>
<dbReference type="Gene3D" id="3.90.1310.10">
    <property type="entry name" value="Penicillin-binding protein 2a (Domain 2)"/>
    <property type="match status" value="1"/>
</dbReference>
<keyword evidence="6" id="KW-0645">Protease</keyword>
<dbReference type="Gene3D" id="3.40.710.10">
    <property type="entry name" value="DD-peptidase/beta-lactamase superfamily"/>
    <property type="match status" value="1"/>
</dbReference>
<sequence>MTGNYEPEGQAPPKIGLIILQALIWGLFCLFALRFWYLQVHKGEEFAQKARDNQLRQESLHAPRGLIRDRNGELVAVNEPAYALGIVREDVKDMDAMLNQVSTWTGVPREALDKRYAKGRRRVKSFMPMMLVPSLTFEQVALIEANALFWPGLEIMIRPRRFYPQGPLLSHVLGYVAEANEGELEKDSTLALGDHVGKGGLELTMEKRLRGQKGLRQLEVDATGRRLNQRLLDLPKAGEDLTLSIDLGLQKRCTELLEGQAGAVVVMEPFTGEVLSFVSLPSFDANWFVTGLSQKQWVSLRDDPLHPLQNRVVQSAYPPGSIFKLATGAAILSYGIDPKEKVYCPGYYDLGRRRFRCWRHWGHGKENFVEALQHSCDVYFYEMGNRLGIDKMSSFTKACGFGEKTGISLPHERSGLIPTREWKRKRFGRGWQGGENLNFAIGQGYTLVTPLQAARFVCSLLNGGDILVPQLTKGTGPEMVRHLPLTKEERELLVEAMVKTVNNGTARRLKRRDAVMGGKTGTAQVVSLKLKKGNKRRKLEEMPYEERDHAWLVSFGQKDGKSYVAACMVEHGGHGGSAAGPILKGVYDYLFGKKQ</sequence>
<keyword evidence="5" id="KW-0121">Carboxypeptidase</keyword>
<dbReference type="InterPro" id="IPR050515">
    <property type="entry name" value="Beta-lactam/transpept"/>
</dbReference>
<evidence type="ECO:0000313" key="18">
    <source>
        <dbReference type="Proteomes" id="UP000189733"/>
    </source>
</evidence>
<dbReference type="EMBL" id="FUYA01000010">
    <property type="protein sequence ID" value="SKA80132.1"/>
    <property type="molecule type" value="Genomic_DNA"/>
</dbReference>
<dbReference type="InterPro" id="IPR017790">
    <property type="entry name" value="Penicillin-binding_protein_2"/>
</dbReference>
<keyword evidence="11 14" id="KW-1133">Transmembrane helix</keyword>
<dbReference type="STRING" id="1121442.SAMN02745702_02615"/>
<dbReference type="Pfam" id="PF03717">
    <property type="entry name" value="PBP_dimer"/>
    <property type="match status" value="1"/>
</dbReference>
<dbReference type="Pfam" id="PF00905">
    <property type="entry name" value="Transpeptidase"/>
    <property type="match status" value="1"/>
</dbReference>
<evidence type="ECO:0000256" key="2">
    <source>
        <dbReference type="ARBA" id="ARBA00004236"/>
    </source>
</evidence>
<accession>A0A1T4WRY1</accession>
<dbReference type="InterPro" id="IPR001460">
    <property type="entry name" value="PCN-bd_Tpept"/>
</dbReference>
<evidence type="ECO:0000256" key="8">
    <source>
        <dbReference type="ARBA" id="ARBA00022801"/>
    </source>
</evidence>
<evidence type="ECO:0000256" key="4">
    <source>
        <dbReference type="ARBA" id="ARBA00022519"/>
    </source>
</evidence>
<keyword evidence="12 14" id="KW-0472">Membrane</keyword>
<evidence type="ECO:0000259" key="15">
    <source>
        <dbReference type="Pfam" id="PF00905"/>
    </source>
</evidence>
<evidence type="ECO:0000256" key="7">
    <source>
        <dbReference type="ARBA" id="ARBA00022692"/>
    </source>
</evidence>
<feature type="transmembrane region" description="Helical" evidence="14">
    <location>
        <begin position="130"/>
        <end position="150"/>
    </location>
</feature>
<keyword evidence="4" id="KW-0997">Cell inner membrane</keyword>
<dbReference type="GO" id="GO:0071972">
    <property type="term" value="F:peptidoglycan L,D-transpeptidase activity"/>
    <property type="evidence" value="ECO:0007669"/>
    <property type="project" value="TreeGrafter"/>
</dbReference>
<name>A0A1T4WRY1_9BACT</name>
<evidence type="ECO:0000256" key="6">
    <source>
        <dbReference type="ARBA" id="ARBA00022670"/>
    </source>
</evidence>
<dbReference type="OrthoDB" id="9766847at2"/>
<evidence type="ECO:0000256" key="11">
    <source>
        <dbReference type="ARBA" id="ARBA00022989"/>
    </source>
</evidence>
<keyword evidence="3" id="KW-1003">Cell membrane</keyword>
<dbReference type="PANTHER" id="PTHR30627">
    <property type="entry name" value="PEPTIDOGLYCAN D,D-TRANSPEPTIDASE"/>
    <property type="match status" value="1"/>
</dbReference>
<evidence type="ECO:0000256" key="9">
    <source>
        <dbReference type="ARBA" id="ARBA00022960"/>
    </source>
</evidence>
<evidence type="ECO:0000256" key="13">
    <source>
        <dbReference type="ARBA" id="ARBA00023316"/>
    </source>
</evidence>
<organism evidence="17 18">
    <name type="scientific">Desulfobaculum bizertense DSM 18034</name>
    <dbReference type="NCBI Taxonomy" id="1121442"/>
    <lineage>
        <taxon>Bacteria</taxon>
        <taxon>Pseudomonadati</taxon>
        <taxon>Thermodesulfobacteriota</taxon>
        <taxon>Desulfovibrionia</taxon>
        <taxon>Desulfovibrionales</taxon>
        <taxon>Desulfovibrionaceae</taxon>
        <taxon>Desulfobaculum</taxon>
    </lineage>
</organism>
<dbReference type="GO" id="GO:0008658">
    <property type="term" value="F:penicillin binding"/>
    <property type="evidence" value="ECO:0007669"/>
    <property type="project" value="InterPro"/>
</dbReference>
<keyword evidence="8" id="KW-0378">Hydrolase</keyword>
<feature type="domain" description="Penicillin-binding protein dimerisation" evidence="16">
    <location>
        <begin position="61"/>
        <end position="229"/>
    </location>
</feature>
<dbReference type="Gene3D" id="3.30.1390.30">
    <property type="entry name" value="Penicillin-binding protein 2a, domain 3"/>
    <property type="match status" value="1"/>
</dbReference>
<dbReference type="GO" id="GO:0005886">
    <property type="term" value="C:plasma membrane"/>
    <property type="evidence" value="ECO:0007669"/>
    <property type="project" value="UniProtKB-SubCell"/>
</dbReference>
<dbReference type="GO" id="GO:0071555">
    <property type="term" value="P:cell wall organization"/>
    <property type="evidence" value="ECO:0007669"/>
    <property type="project" value="UniProtKB-KW"/>
</dbReference>
<dbReference type="GO" id="GO:0006508">
    <property type="term" value="P:proteolysis"/>
    <property type="evidence" value="ECO:0007669"/>
    <property type="project" value="UniProtKB-KW"/>
</dbReference>
<keyword evidence="13" id="KW-0961">Cell wall biogenesis/degradation</keyword>